<dbReference type="Gene3D" id="2.60.40.2250">
    <property type="match status" value="1"/>
</dbReference>
<gene>
    <name evidence="2" type="ORF">HT102_02645</name>
</gene>
<evidence type="ECO:0000313" key="3">
    <source>
        <dbReference type="Proteomes" id="UP000642993"/>
    </source>
</evidence>
<accession>A0A927PLH5</accession>
<evidence type="ECO:0000313" key="2">
    <source>
        <dbReference type="EMBL" id="MBD8505387.1"/>
    </source>
</evidence>
<proteinExistence type="predicted"/>
<dbReference type="Pfam" id="PF01841">
    <property type="entry name" value="Transglut_core"/>
    <property type="match status" value="1"/>
</dbReference>
<name>A0A927PLH5_9ACTN</name>
<dbReference type="EMBL" id="JACYWE010000001">
    <property type="protein sequence ID" value="MBD8505387.1"/>
    <property type="molecule type" value="Genomic_DNA"/>
</dbReference>
<dbReference type="SMART" id="SM00460">
    <property type="entry name" value="TGc"/>
    <property type="match status" value="1"/>
</dbReference>
<keyword evidence="3" id="KW-1185">Reference proteome</keyword>
<sequence length="257" mass="28011">MNDVQSARIFAHIAVAHQPGAVVEEQLVATRDGRPVDLLEISTPNRGRLHKLVCPPGQVVIEYSATVTGQADPIPVDPFDEALYLRPSRYAESDELLAKAYEEFSGLSSARAIVDRVANWVWSHLKYVPGSSGPTDGASQTMLHREGVCRDYAHLTTALLRALDVPSRLVGVYAPGISPMDFHAVCEALVEGEWMIVDTSRLGPRQSMLRMTTGRDAADTAFLSTYGGYVELVSTAIRAVVDGDLPFDDHQGLIPLR</sequence>
<dbReference type="Proteomes" id="UP000642993">
    <property type="component" value="Unassembled WGS sequence"/>
</dbReference>
<dbReference type="AlphaFoldDB" id="A0A927PLH5"/>
<dbReference type="PANTHER" id="PTHR33490">
    <property type="entry name" value="BLR5614 PROTEIN-RELATED"/>
    <property type="match status" value="1"/>
</dbReference>
<dbReference type="SUPFAM" id="SSF54001">
    <property type="entry name" value="Cysteine proteinases"/>
    <property type="match status" value="1"/>
</dbReference>
<feature type="domain" description="Transglutaminase-like" evidence="1">
    <location>
        <begin position="141"/>
        <end position="201"/>
    </location>
</feature>
<reference evidence="2" key="1">
    <citation type="submission" date="2020-09" db="EMBL/GenBank/DDBJ databases">
        <title>Hoyosella lacisalsi sp. nov., a halotolerant actinobacterium isolated from soil of Lake Gudzhirganskoe.</title>
        <authorList>
            <person name="Yang Q."/>
            <person name="Guo P.Y."/>
            <person name="Liu S.W."/>
            <person name="Li F.N."/>
            <person name="Sun C.H."/>
        </authorList>
    </citation>
    <scope>NUCLEOTIDE SEQUENCE</scope>
    <source>
        <strain evidence="2">G463</strain>
    </source>
</reference>
<protein>
    <submittedName>
        <fullName evidence="2">Transglutaminase family protein</fullName>
    </submittedName>
</protein>
<dbReference type="InterPro" id="IPR038765">
    <property type="entry name" value="Papain-like_cys_pep_sf"/>
</dbReference>
<comment type="caution">
    <text evidence="2">The sequence shown here is derived from an EMBL/GenBank/DDBJ whole genome shotgun (WGS) entry which is preliminary data.</text>
</comment>
<evidence type="ECO:0000259" key="1">
    <source>
        <dbReference type="SMART" id="SM00460"/>
    </source>
</evidence>
<organism evidence="2 3">
    <name type="scientific">Lolliginicoccus lacisalsi</name>
    <dbReference type="NCBI Taxonomy" id="2742202"/>
    <lineage>
        <taxon>Bacteria</taxon>
        <taxon>Bacillati</taxon>
        <taxon>Actinomycetota</taxon>
        <taxon>Actinomycetes</taxon>
        <taxon>Mycobacteriales</taxon>
        <taxon>Hoyosellaceae</taxon>
        <taxon>Lolliginicoccus</taxon>
    </lineage>
</organism>
<dbReference type="InterPro" id="IPR002931">
    <property type="entry name" value="Transglutaminase-like"/>
</dbReference>
<dbReference type="PANTHER" id="PTHR33490:SF12">
    <property type="entry name" value="BLL5557 PROTEIN"/>
    <property type="match status" value="1"/>
</dbReference>
<dbReference type="Gene3D" id="3.10.620.30">
    <property type="match status" value="1"/>
</dbReference>